<protein>
    <submittedName>
        <fullName evidence="2">Uncharacterized protein</fullName>
    </submittedName>
</protein>
<accession>K0SUF9</accession>
<comment type="caution">
    <text evidence="2">The sequence shown here is derived from an EMBL/GenBank/DDBJ whole genome shotgun (WGS) entry which is preliminary data.</text>
</comment>
<dbReference type="Proteomes" id="UP000266841">
    <property type="component" value="Unassembled WGS sequence"/>
</dbReference>
<feature type="region of interest" description="Disordered" evidence="1">
    <location>
        <begin position="28"/>
        <end position="53"/>
    </location>
</feature>
<proteinExistence type="predicted"/>
<name>K0SUF9_THAOC</name>
<sequence>MPGAGKAAKSDAQWAREFYDCVRRGAKLGLKNPKRGPPHEEYNRILSCPQHGK</sequence>
<gene>
    <name evidence="2" type="ORF">THAOC_08641</name>
</gene>
<keyword evidence="3" id="KW-1185">Reference proteome</keyword>
<organism evidence="2 3">
    <name type="scientific">Thalassiosira oceanica</name>
    <name type="common">Marine diatom</name>
    <dbReference type="NCBI Taxonomy" id="159749"/>
    <lineage>
        <taxon>Eukaryota</taxon>
        <taxon>Sar</taxon>
        <taxon>Stramenopiles</taxon>
        <taxon>Ochrophyta</taxon>
        <taxon>Bacillariophyta</taxon>
        <taxon>Coscinodiscophyceae</taxon>
        <taxon>Thalassiosirophycidae</taxon>
        <taxon>Thalassiosirales</taxon>
        <taxon>Thalassiosiraceae</taxon>
        <taxon>Thalassiosira</taxon>
    </lineage>
</organism>
<evidence type="ECO:0000313" key="3">
    <source>
        <dbReference type="Proteomes" id="UP000266841"/>
    </source>
</evidence>
<evidence type="ECO:0000313" key="2">
    <source>
        <dbReference type="EMBL" id="EJK70038.1"/>
    </source>
</evidence>
<dbReference type="AlphaFoldDB" id="K0SUF9"/>
<dbReference type="EMBL" id="AGNL01009162">
    <property type="protein sequence ID" value="EJK70038.1"/>
    <property type="molecule type" value="Genomic_DNA"/>
</dbReference>
<feature type="non-terminal residue" evidence="2">
    <location>
        <position position="53"/>
    </location>
</feature>
<reference evidence="2 3" key="1">
    <citation type="journal article" date="2012" name="Genome Biol.">
        <title>Genome and low-iron response of an oceanic diatom adapted to chronic iron limitation.</title>
        <authorList>
            <person name="Lommer M."/>
            <person name="Specht M."/>
            <person name="Roy A.S."/>
            <person name="Kraemer L."/>
            <person name="Andreson R."/>
            <person name="Gutowska M.A."/>
            <person name="Wolf J."/>
            <person name="Bergner S.V."/>
            <person name="Schilhabel M.B."/>
            <person name="Klostermeier U.C."/>
            <person name="Beiko R.G."/>
            <person name="Rosenstiel P."/>
            <person name="Hippler M."/>
            <person name="Laroche J."/>
        </authorList>
    </citation>
    <scope>NUCLEOTIDE SEQUENCE [LARGE SCALE GENOMIC DNA]</scope>
    <source>
        <strain evidence="2 3">CCMP1005</strain>
    </source>
</reference>
<evidence type="ECO:0000256" key="1">
    <source>
        <dbReference type="SAM" id="MobiDB-lite"/>
    </source>
</evidence>